<dbReference type="OrthoDB" id="8950604at2759"/>
<keyword evidence="2" id="KW-0175">Coiled coil</keyword>
<dbReference type="PANTHER" id="PTHR22803">
    <property type="entry name" value="MANNOSE, PHOSPHOLIPASE, LECTIN RECEPTOR RELATED"/>
    <property type="match status" value="1"/>
</dbReference>
<dbReference type="RefSeq" id="XP_034064522.1">
    <property type="nucleotide sequence ID" value="XM_034208631.1"/>
</dbReference>
<dbReference type="SUPFAM" id="SSF56436">
    <property type="entry name" value="C-type lectin-like"/>
    <property type="match status" value="1"/>
</dbReference>
<dbReference type="Pfam" id="PF00059">
    <property type="entry name" value="Lectin_C"/>
    <property type="match status" value="1"/>
</dbReference>
<evidence type="ECO:0000256" key="2">
    <source>
        <dbReference type="SAM" id="Coils"/>
    </source>
</evidence>
<evidence type="ECO:0000313" key="5">
    <source>
        <dbReference type="RefSeq" id="XP_034064522.1"/>
    </source>
</evidence>
<reference evidence="5" key="1">
    <citation type="submission" date="2025-08" db="UniProtKB">
        <authorList>
            <consortium name="RefSeq"/>
        </authorList>
    </citation>
    <scope>IDENTIFICATION</scope>
</reference>
<dbReference type="InterPro" id="IPR001304">
    <property type="entry name" value="C-type_lectin-like"/>
</dbReference>
<dbReference type="Proteomes" id="UP000515161">
    <property type="component" value="Unplaced"/>
</dbReference>
<feature type="domain" description="C-type lectin" evidence="3">
    <location>
        <begin position="187"/>
        <end position="299"/>
    </location>
</feature>
<dbReference type="InterPro" id="IPR016187">
    <property type="entry name" value="CTDL_fold"/>
</dbReference>
<dbReference type="SMART" id="SM00034">
    <property type="entry name" value="CLECT"/>
    <property type="match status" value="1"/>
</dbReference>
<evidence type="ECO:0000259" key="3">
    <source>
        <dbReference type="PROSITE" id="PS50041"/>
    </source>
</evidence>
<protein>
    <submittedName>
        <fullName evidence="5">CD209 antigen-like protein C isoform X1</fullName>
    </submittedName>
</protein>
<dbReference type="GO" id="GO:0030246">
    <property type="term" value="F:carbohydrate binding"/>
    <property type="evidence" value="ECO:0007669"/>
    <property type="project" value="UniProtKB-KW"/>
</dbReference>
<sequence>MCLRKQGQSFKHLVKLHICFDCFVDIHCVFVEVICVSVRWVGAATVCLGTLFIILCIVAHNSSVLNHNDSKWEQLISSLTMDRNTERDELEQRKINSGNLTKEMEVRNSIVLNHMDSKFEQLISNLNMDRNMREELEQMKMHSSNLTEELEVLQSKYNAVAASQDKLQEEFKGLRKRVPCLQGWKRFQDKCYFFSASSASKTWQGSRQDCQARGADLAIITTQEELDFLSRTTAISWIGLSDMVQEGKWKWVDGTDLVGVGFWKKGEPNNHGGNEDCVEHSEKKFNDAPCNTEFAWVCER</sequence>
<proteinExistence type="predicted"/>
<evidence type="ECO:0000313" key="4">
    <source>
        <dbReference type="Proteomes" id="UP000515161"/>
    </source>
</evidence>
<dbReference type="InterPro" id="IPR033989">
    <property type="entry name" value="CD209-like_CTLD"/>
</dbReference>
<dbReference type="InParanoid" id="A0A6P8UDU2"/>
<dbReference type="InterPro" id="IPR016186">
    <property type="entry name" value="C-type_lectin-like/link_sf"/>
</dbReference>
<dbReference type="PROSITE" id="PS50041">
    <property type="entry name" value="C_TYPE_LECTIN_2"/>
    <property type="match status" value="1"/>
</dbReference>
<keyword evidence="4" id="KW-1185">Reference proteome</keyword>
<dbReference type="CDD" id="cd03590">
    <property type="entry name" value="CLECT_DC-SIGN_like"/>
    <property type="match status" value="1"/>
</dbReference>
<dbReference type="GeneID" id="117541469"/>
<dbReference type="Gene3D" id="3.10.100.10">
    <property type="entry name" value="Mannose-Binding Protein A, subunit A"/>
    <property type="match status" value="1"/>
</dbReference>
<feature type="coiled-coil region" evidence="2">
    <location>
        <begin position="136"/>
        <end position="170"/>
    </location>
</feature>
<organism evidence="4 5">
    <name type="scientific">Gymnodraco acuticeps</name>
    <name type="common">Antarctic dragonfish</name>
    <dbReference type="NCBI Taxonomy" id="8218"/>
    <lineage>
        <taxon>Eukaryota</taxon>
        <taxon>Metazoa</taxon>
        <taxon>Chordata</taxon>
        <taxon>Craniata</taxon>
        <taxon>Vertebrata</taxon>
        <taxon>Euteleostomi</taxon>
        <taxon>Actinopterygii</taxon>
        <taxon>Neopterygii</taxon>
        <taxon>Teleostei</taxon>
        <taxon>Neoteleostei</taxon>
        <taxon>Acanthomorphata</taxon>
        <taxon>Eupercaria</taxon>
        <taxon>Perciformes</taxon>
        <taxon>Notothenioidei</taxon>
        <taxon>Bathydraconidae</taxon>
        <taxon>Gymnodraco</taxon>
    </lineage>
</organism>
<dbReference type="KEGG" id="gacu:117541469"/>
<keyword evidence="1" id="KW-0430">Lectin</keyword>
<evidence type="ECO:0000256" key="1">
    <source>
        <dbReference type="ARBA" id="ARBA00022734"/>
    </source>
</evidence>
<name>A0A6P8UDU2_GYMAC</name>
<dbReference type="InterPro" id="IPR050111">
    <property type="entry name" value="C-type_lectin/snaclec_domain"/>
</dbReference>
<gene>
    <name evidence="5" type="primary">LOC117541469</name>
</gene>
<dbReference type="AlphaFoldDB" id="A0A6P8UDU2"/>
<accession>A0A6P8UDU2</accession>